<name>A0A5M9KVP3_9PLEO</name>
<evidence type="ECO:0000313" key="1">
    <source>
        <dbReference type="EMBL" id="KAI1511175.1"/>
    </source>
</evidence>
<evidence type="ECO:0000313" key="2">
    <source>
        <dbReference type="Proteomes" id="UP000249757"/>
    </source>
</evidence>
<comment type="caution">
    <text evidence="1">The sequence shown here is derived from an EMBL/GenBank/DDBJ whole genome shotgun (WGS) entry which is preliminary data.</text>
</comment>
<gene>
    <name evidence="1" type="ORF">Ptr86124_009579</name>
</gene>
<dbReference type="Proteomes" id="UP000249757">
    <property type="component" value="Unassembled WGS sequence"/>
</dbReference>
<keyword evidence="2" id="KW-1185">Reference proteome</keyword>
<dbReference type="AlphaFoldDB" id="A0A5M9KVP3"/>
<proteinExistence type="predicted"/>
<dbReference type="EMBL" id="NRDI02000014">
    <property type="protein sequence ID" value="KAI1511175.1"/>
    <property type="molecule type" value="Genomic_DNA"/>
</dbReference>
<reference evidence="2" key="1">
    <citation type="journal article" date="2022" name="Microb. Genom.">
        <title>A global pangenome for the wheat fungal pathogen Pyrenophora tritici-repentis and prediction of effector protein structural homology.</title>
        <authorList>
            <person name="Moolhuijzen P.M."/>
            <person name="See P.T."/>
            <person name="Shi G."/>
            <person name="Powell H.R."/>
            <person name="Cockram J."/>
            <person name="Jorgensen L.N."/>
            <person name="Benslimane H."/>
            <person name="Strelkov S.E."/>
            <person name="Turner J."/>
            <person name="Liu Z."/>
            <person name="Moffat C.S."/>
        </authorList>
    </citation>
    <scope>NUCLEOTIDE SEQUENCE [LARGE SCALE GENOMIC DNA]</scope>
</reference>
<protein>
    <submittedName>
        <fullName evidence="1">Uncharacterized protein</fullName>
    </submittedName>
</protein>
<accession>A0A5M9KVP3</accession>
<sequence length="32" mass="3444">MQSICRIQYDAPRASGSELLLVAHLTLDAITG</sequence>
<organism evidence="1 2">
    <name type="scientific">Pyrenophora tritici-repentis</name>
    <dbReference type="NCBI Taxonomy" id="45151"/>
    <lineage>
        <taxon>Eukaryota</taxon>
        <taxon>Fungi</taxon>
        <taxon>Dikarya</taxon>
        <taxon>Ascomycota</taxon>
        <taxon>Pezizomycotina</taxon>
        <taxon>Dothideomycetes</taxon>
        <taxon>Pleosporomycetidae</taxon>
        <taxon>Pleosporales</taxon>
        <taxon>Pleosporineae</taxon>
        <taxon>Pleosporaceae</taxon>
        <taxon>Pyrenophora</taxon>
    </lineage>
</organism>